<dbReference type="AlphaFoldDB" id="A0AAV5W8R1"/>
<comment type="caution">
    <text evidence="1">The sequence shown here is derived from an EMBL/GenBank/DDBJ whole genome shotgun (WGS) entry which is preliminary data.</text>
</comment>
<name>A0AAV5W8R1_9BILA</name>
<accession>A0AAV5W8R1</accession>
<sequence length="174" mass="20269">PSFPPHVSSRGGSPHLRRSRSIRLLQSSYLPHISPLHNDLPIANCLPQPRSAAHSRSHHLPPRHSCLLVHRRQSHSPERLQNRCSHRRFEHLQLQNGLLVRLSCSIRLHVQRGRGPSRCRGYRLRDRRHAHRNLVPSLARPRRVLIYRSPLEELPYPLLTEPIDNGQITRVNER</sequence>
<keyword evidence="2" id="KW-1185">Reference proteome</keyword>
<evidence type="ECO:0000313" key="2">
    <source>
        <dbReference type="Proteomes" id="UP001432322"/>
    </source>
</evidence>
<organism evidence="1 2">
    <name type="scientific">Pristionchus fissidentatus</name>
    <dbReference type="NCBI Taxonomy" id="1538716"/>
    <lineage>
        <taxon>Eukaryota</taxon>
        <taxon>Metazoa</taxon>
        <taxon>Ecdysozoa</taxon>
        <taxon>Nematoda</taxon>
        <taxon>Chromadorea</taxon>
        <taxon>Rhabditida</taxon>
        <taxon>Rhabditina</taxon>
        <taxon>Diplogasteromorpha</taxon>
        <taxon>Diplogasteroidea</taxon>
        <taxon>Neodiplogasteridae</taxon>
        <taxon>Pristionchus</taxon>
    </lineage>
</organism>
<gene>
    <name evidence="1" type="ORF">PFISCL1PPCAC_19230</name>
</gene>
<protein>
    <submittedName>
        <fullName evidence="1">Uncharacterized protein</fullName>
    </submittedName>
</protein>
<evidence type="ECO:0000313" key="1">
    <source>
        <dbReference type="EMBL" id="GMT27933.1"/>
    </source>
</evidence>
<feature type="non-terminal residue" evidence="1">
    <location>
        <position position="1"/>
    </location>
</feature>
<feature type="non-terminal residue" evidence="1">
    <location>
        <position position="174"/>
    </location>
</feature>
<dbReference type="EMBL" id="BTSY01000005">
    <property type="protein sequence ID" value="GMT27933.1"/>
    <property type="molecule type" value="Genomic_DNA"/>
</dbReference>
<proteinExistence type="predicted"/>
<dbReference type="Proteomes" id="UP001432322">
    <property type="component" value="Unassembled WGS sequence"/>
</dbReference>
<reference evidence="1" key="1">
    <citation type="submission" date="2023-10" db="EMBL/GenBank/DDBJ databases">
        <title>Genome assembly of Pristionchus species.</title>
        <authorList>
            <person name="Yoshida K."/>
            <person name="Sommer R.J."/>
        </authorList>
    </citation>
    <scope>NUCLEOTIDE SEQUENCE</scope>
    <source>
        <strain evidence="1">RS5133</strain>
    </source>
</reference>